<proteinExistence type="predicted"/>
<dbReference type="EMBL" id="MK072004">
    <property type="protein sequence ID" value="AYV77000.1"/>
    <property type="molecule type" value="Genomic_DNA"/>
</dbReference>
<organism evidence="1">
    <name type="scientific">Barrevirus sp</name>
    <dbReference type="NCBI Taxonomy" id="2487763"/>
    <lineage>
        <taxon>Viruses</taxon>
        <taxon>Varidnaviria</taxon>
        <taxon>Bamfordvirae</taxon>
        <taxon>Nucleocytoviricota</taxon>
        <taxon>Megaviricetes</taxon>
        <taxon>Imitervirales</taxon>
        <taxon>Mimiviridae</taxon>
        <taxon>Klosneuvirinae</taxon>
    </lineage>
</organism>
<sequence>MENNNNIIKKQKISHTQQDIIQSRLLRKLNRILEYVFEIGYYDSSPNWYWLALKKTLLQTDEIINYVPILYPNDDYSYAHISHLFDNDVEMNDIEIFVNNEKLNEKPIIECCWYLLDRFFEKIENKNLYFVRLGFLHTFDKIVKEFIEEYGEK</sequence>
<protein>
    <submittedName>
        <fullName evidence="1">Uncharacterized protein</fullName>
    </submittedName>
</protein>
<gene>
    <name evidence="1" type="ORF">Barrevirus7_7</name>
</gene>
<accession>A0A3G4ZQ22</accession>
<name>A0A3G4ZQ22_9VIRU</name>
<evidence type="ECO:0000313" key="1">
    <source>
        <dbReference type="EMBL" id="AYV77000.1"/>
    </source>
</evidence>
<reference evidence="1" key="1">
    <citation type="submission" date="2018-10" db="EMBL/GenBank/DDBJ databases">
        <title>Hidden diversity of soil giant viruses.</title>
        <authorList>
            <person name="Schulz F."/>
            <person name="Alteio L."/>
            <person name="Goudeau D."/>
            <person name="Ryan E.M."/>
            <person name="Malmstrom R.R."/>
            <person name="Blanchard J."/>
            <person name="Woyke T."/>
        </authorList>
    </citation>
    <scope>NUCLEOTIDE SEQUENCE</scope>
    <source>
        <strain evidence="1">BAV1</strain>
    </source>
</reference>